<evidence type="ECO:0000313" key="1">
    <source>
        <dbReference type="EMBL" id="TFK67006.1"/>
    </source>
</evidence>
<reference evidence="1 2" key="1">
    <citation type="journal article" date="2019" name="Nat. Ecol. Evol.">
        <title>Megaphylogeny resolves global patterns of mushroom evolution.</title>
        <authorList>
            <person name="Varga T."/>
            <person name="Krizsan K."/>
            <person name="Foldi C."/>
            <person name="Dima B."/>
            <person name="Sanchez-Garcia M."/>
            <person name="Sanchez-Ramirez S."/>
            <person name="Szollosi G.J."/>
            <person name="Szarkandi J.G."/>
            <person name="Papp V."/>
            <person name="Albert L."/>
            <person name="Andreopoulos W."/>
            <person name="Angelini C."/>
            <person name="Antonin V."/>
            <person name="Barry K.W."/>
            <person name="Bougher N.L."/>
            <person name="Buchanan P."/>
            <person name="Buyck B."/>
            <person name="Bense V."/>
            <person name="Catcheside P."/>
            <person name="Chovatia M."/>
            <person name="Cooper J."/>
            <person name="Damon W."/>
            <person name="Desjardin D."/>
            <person name="Finy P."/>
            <person name="Geml J."/>
            <person name="Haridas S."/>
            <person name="Hughes K."/>
            <person name="Justo A."/>
            <person name="Karasinski D."/>
            <person name="Kautmanova I."/>
            <person name="Kiss B."/>
            <person name="Kocsube S."/>
            <person name="Kotiranta H."/>
            <person name="LaButti K.M."/>
            <person name="Lechner B.E."/>
            <person name="Liimatainen K."/>
            <person name="Lipzen A."/>
            <person name="Lukacs Z."/>
            <person name="Mihaltcheva S."/>
            <person name="Morgado L.N."/>
            <person name="Niskanen T."/>
            <person name="Noordeloos M.E."/>
            <person name="Ohm R.A."/>
            <person name="Ortiz-Santana B."/>
            <person name="Ovrebo C."/>
            <person name="Racz N."/>
            <person name="Riley R."/>
            <person name="Savchenko A."/>
            <person name="Shiryaev A."/>
            <person name="Soop K."/>
            <person name="Spirin V."/>
            <person name="Szebenyi C."/>
            <person name="Tomsovsky M."/>
            <person name="Tulloss R.E."/>
            <person name="Uehling J."/>
            <person name="Grigoriev I.V."/>
            <person name="Vagvolgyi C."/>
            <person name="Papp T."/>
            <person name="Martin F.M."/>
            <person name="Miettinen O."/>
            <person name="Hibbett D.S."/>
            <person name="Nagy L.G."/>
        </authorList>
    </citation>
    <scope>NUCLEOTIDE SEQUENCE [LARGE SCALE GENOMIC DNA]</scope>
    <source>
        <strain evidence="1 2">NL-1719</strain>
    </source>
</reference>
<dbReference type="Proteomes" id="UP000308600">
    <property type="component" value="Unassembled WGS sequence"/>
</dbReference>
<evidence type="ECO:0000313" key="2">
    <source>
        <dbReference type="Proteomes" id="UP000308600"/>
    </source>
</evidence>
<gene>
    <name evidence="1" type="ORF">BDN72DRAFT_899354</name>
</gene>
<sequence length="1806" mass="203865">MAPDIIDLIPMQKFHESDWIGRGKTYPVEPPLFITEERAKLLELPSSFQQHLPSPQVSIAEFILWQMPKQPAILIPIAAKKWFSSDEPRTTPECLLLRNIPPSDMLKRLDAALSQAWFDGAKSITDPRYNSGRDRLPLWVLGFWKVVSQNIEVQKKWLLRIKWLKTEKEKRHYRASDQQQLFEMTYQQLSSLGWGESTTYLHGSVGTSVYMIYLSVDWLNDDHINVMMEFMARKLDPSGHILIAPLGVAQELLENGHRKVYERKKGAALLCRYEEEIKTKAYKKLFFPAYVGNHWIACCIDFEDETICYGDSYRDTCRVTDELMKHTRTWLSVRFSCDARVEGNTLPHGHQKDAFSCGIFTANTIAHNVFGELILTGVRAVQDRLLWFLKLTEKNGQMHSQSTAEASDDDVPLDDPYINTLLAVGDHNFPDLKAFVLSDPKGPSHTPQPEAYPAPSLVIEPPPTIPPQPTRRLGLLDLLNHVPPSDSPQIHSKSDVNEDLESPSDGPPIPAPDHNHPTCPMSSLTAVIANPVSNIARPQKTDLVPEFAGILGDLIDSEEEDGFDDVVMKEVAPTLKRTHVDVEEESDPKRRSSQPKAKRQRIENVQEKPDKVPKRRSETDTDPERYEEWQNRIRTDDKSAWFDPTHHRRVYHSKCGGSLLVKDFYDTTRWTAHLKGCDGTKNCRSVLSMPSWGSGPKPEATHTKQSGRKVKINLNSSDQSPDQAPPCPGLTKSDNVNIPKYLNRVSAKGGGGTDIHKLNQTGVQFALLSEEDKEKIRLQQKHSYRWRNSHPSDGQIGRIFSVKCSKVLKIKEFQNAVRRDVPIPENRIFTNKANRDPILGNIYASTLGLQDLMSEPAKDSVYVRYAKGALSGKYNDKVFGGLLQAMVPKHDKAERGKGMQNFPWNPFFKEFAHQLKITSNAAFRQFKQFLPAPTERMFRQHEARDPKFPLEIGDETFERAVSHLTSLGYSGPCSLGCDDTKLLSALRLYYDKKKKAHFIVGGVDGPVEVLDPDKLEAAIDELRSKRGTKIRVFTLSVGIPNVSPVIIAAFPIPNKIGADDLLPITEQVLKGLISQGIKVVSYACDGNDVERAIQRSLVTNAEKHLKYTISSPFPGGPDIDLQIPIISGQPVVPVQDSKHGLKTSRNNLFSGAHALVLGNHLATYSHIQRMARDPDSPIYLRDVEKLDRQDDNAAVRLFSAASLEFMCERPTEFTAEIPYIFIFGELIDAYQNRSITHLERIQMALRAYYFLHGWMAALDLTGHSKFWHTISHEARDIFKILIHGLLSLIFIYRDHLDELSPLFTWLHSSEICEHLFGEARQIVKDFTYLDFLYMIPKLSVKLRQHILREKVSDTRTTASGYTHTYCDLTGLNELNLATFPSDSEIEAVAQIAAEEADSLLVFLGLTPSQLRNISKIPKDIRPKPDERHEEQKDEVAAERLELALEENHPSDTQDLLNLIHTEDDRTLSRSGKQDDQIMNLTCATLSLMADDQLRLDSVICTEEDISELTLKDCSEVKAAANRFVMLQRDIPNEVSPSSWSDFDLTRLVELRQHHQTHHAAMSVRKHGRQLEEEEATPEEKLRRDLVTKFHELIRTSDANESKAGASRQERWQEGQAGGYAPSGNSGNAQVVAAQAAREVAQKRKKIFTEEKVPETDRIITGGVSMNRILTVGDFVFVYVAEKICLGLVLALYAKTAGKGVRHASTPSANNISAITYASVQVFEHGFGRSFKARTARTMLIGTNQFAHLPPFNMLTVLSTKPERISEQSVDVKEVDIELYRKLTSSTGLARFKEADRKFRARGPRKK</sequence>
<keyword evidence="2" id="KW-1185">Reference proteome</keyword>
<organism evidence="1 2">
    <name type="scientific">Pluteus cervinus</name>
    <dbReference type="NCBI Taxonomy" id="181527"/>
    <lineage>
        <taxon>Eukaryota</taxon>
        <taxon>Fungi</taxon>
        <taxon>Dikarya</taxon>
        <taxon>Basidiomycota</taxon>
        <taxon>Agaricomycotina</taxon>
        <taxon>Agaricomycetes</taxon>
        <taxon>Agaricomycetidae</taxon>
        <taxon>Agaricales</taxon>
        <taxon>Pluteineae</taxon>
        <taxon>Pluteaceae</taxon>
        <taxon>Pluteus</taxon>
    </lineage>
</organism>
<dbReference type="EMBL" id="ML208388">
    <property type="protein sequence ID" value="TFK67006.1"/>
    <property type="molecule type" value="Genomic_DNA"/>
</dbReference>
<name>A0ACD3AN83_9AGAR</name>
<protein>
    <submittedName>
        <fullName evidence="1">Uncharacterized protein</fullName>
    </submittedName>
</protein>
<proteinExistence type="predicted"/>
<accession>A0ACD3AN83</accession>